<keyword evidence="3" id="KW-0731">Sigma factor</keyword>
<comment type="similarity">
    <text evidence="1">Belongs to the sigma-70 factor family. ECF subfamily.</text>
</comment>
<dbReference type="OrthoDB" id="656273at2"/>
<keyword evidence="2" id="KW-0805">Transcription regulation</keyword>
<dbReference type="EMBL" id="CP009928">
    <property type="protein sequence ID" value="AKK71308.1"/>
    <property type="molecule type" value="Genomic_DNA"/>
</dbReference>
<dbReference type="GO" id="GO:0006352">
    <property type="term" value="P:DNA-templated transcription initiation"/>
    <property type="evidence" value="ECO:0007669"/>
    <property type="project" value="InterPro"/>
</dbReference>
<gene>
    <name evidence="6" type="ORF">OK18_00445</name>
</gene>
<organism evidence="6 7">
    <name type="scientific">Chryseobacterium gallinarum</name>
    <dbReference type="NCBI Taxonomy" id="1324352"/>
    <lineage>
        <taxon>Bacteria</taxon>
        <taxon>Pseudomonadati</taxon>
        <taxon>Bacteroidota</taxon>
        <taxon>Flavobacteriia</taxon>
        <taxon>Flavobacteriales</taxon>
        <taxon>Weeksellaceae</taxon>
        <taxon>Chryseobacterium group</taxon>
        <taxon>Chryseobacterium</taxon>
    </lineage>
</organism>
<dbReference type="InterPro" id="IPR000792">
    <property type="entry name" value="Tscrpt_reg_LuxR_C"/>
</dbReference>
<proteinExistence type="inferred from homology"/>
<dbReference type="SMART" id="SM00421">
    <property type="entry name" value="HTH_LUXR"/>
    <property type="match status" value="1"/>
</dbReference>
<reference evidence="6 7" key="1">
    <citation type="submission" date="2014-11" db="EMBL/GenBank/DDBJ databases">
        <authorList>
            <person name="Park G.-S."/>
            <person name="Hong S.-J."/>
            <person name="Jung B.K."/>
            <person name="Khan A.R."/>
            <person name="Kwak Y."/>
            <person name="Shin J.-H."/>
        </authorList>
    </citation>
    <scope>NUCLEOTIDE SEQUENCE [LARGE SCALE GENOMIC DNA]</scope>
    <source>
        <strain evidence="6 7">DSM 27622</strain>
    </source>
</reference>
<dbReference type="Proteomes" id="UP000035213">
    <property type="component" value="Chromosome"/>
</dbReference>
<dbReference type="Pfam" id="PF08281">
    <property type="entry name" value="Sigma70_r4_2"/>
    <property type="match status" value="1"/>
</dbReference>
<dbReference type="SUPFAM" id="SSF88659">
    <property type="entry name" value="Sigma3 and sigma4 domains of RNA polymerase sigma factors"/>
    <property type="match status" value="1"/>
</dbReference>
<name>A0A0G3M003_CHRGL</name>
<dbReference type="InterPro" id="IPR039425">
    <property type="entry name" value="RNA_pol_sigma-70-like"/>
</dbReference>
<evidence type="ECO:0000313" key="7">
    <source>
        <dbReference type="Proteomes" id="UP000035213"/>
    </source>
</evidence>
<feature type="domain" description="HTH luxR-type" evidence="5">
    <location>
        <begin position="133"/>
        <end position="188"/>
    </location>
</feature>
<dbReference type="GO" id="GO:0003677">
    <property type="term" value="F:DNA binding"/>
    <property type="evidence" value="ECO:0007669"/>
    <property type="project" value="InterPro"/>
</dbReference>
<dbReference type="InterPro" id="IPR036388">
    <property type="entry name" value="WH-like_DNA-bd_sf"/>
</dbReference>
<dbReference type="Pfam" id="PF04542">
    <property type="entry name" value="Sigma70_r2"/>
    <property type="match status" value="1"/>
</dbReference>
<evidence type="ECO:0000259" key="5">
    <source>
        <dbReference type="SMART" id="SM00421"/>
    </source>
</evidence>
<dbReference type="AlphaFoldDB" id="A0A0G3M003"/>
<dbReference type="SUPFAM" id="SSF88946">
    <property type="entry name" value="Sigma2 domain of RNA polymerase sigma factors"/>
    <property type="match status" value="1"/>
</dbReference>
<dbReference type="STRING" id="1324352.OK18_00445"/>
<dbReference type="PATRIC" id="fig|1324352.5.peg.96"/>
<dbReference type="NCBIfam" id="TIGR02937">
    <property type="entry name" value="sigma70-ECF"/>
    <property type="match status" value="1"/>
</dbReference>
<accession>A0A0G3M003</accession>
<evidence type="ECO:0000256" key="3">
    <source>
        <dbReference type="ARBA" id="ARBA00023082"/>
    </source>
</evidence>
<evidence type="ECO:0000256" key="1">
    <source>
        <dbReference type="ARBA" id="ARBA00010641"/>
    </source>
</evidence>
<dbReference type="GO" id="GO:0016987">
    <property type="term" value="F:sigma factor activity"/>
    <property type="evidence" value="ECO:0007669"/>
    <property type="project" value="UniProtKB-KW"/>
</dbReference>
<evidence type="ECO:0000313" key="6">
    <source>
        <dbReference type="EMBL" id="AKK71308.1"/>
    </source>
</evidence>
<dbReference type="InterPro" id="IPR007627">
    <property type="entry name" value="RNA_pol_sigma70_r2"/>
</dbReference>
<dbReference type="KEGG" id="cgn:OK18_00445"/>
<dbReference type="Gene3D" id="1.10.10.10">
    <property type="entry name" value="Winged helix-like DNA-binding domain superfamily/Winged helix DNA-binding domain"/>
    <property type="match status" value="1"/>
</dbReference>
<keyword evidence="4" id="KW-0804">Transcription</keyword>
<sequence length="194" mass="22395">MITPNVIDERALLKSFVSGEEHAFDKIFRLYHPSLIFFAKRLFVNFDQIDAQQIVLDIFVKLHEKRETFESLNSIKAFLYISTKNSCFNAIEKEKVRLKRFDGYTSNFNESDDNNILSQIVLSEVYRELYQAIELLPEQCRIIMTQLMEGKTAKEVAEELSLTVSTVNSQKARAISILRNRLSGAGIALLLLYF</sequence>
<dbReference type="PANTHER" id="PTHR43133:SF46">
    <property type="entry name" value="RNA POLYMERASE SIGMA-70 FACTOR ECF SUBFAMILY"/>
    <property type="match status" value="1"/>
</dbReference>
<dbReference type="Gene3D" id="1.10.1740.10">
    <property type="match status" value="1"/>
</dbReference>
<dbReference type="PANTHER" id="PTHR43133">
    <property type="entry name" value="RNA POLYMERASE ECF-TYPE SIGMA FACTO"/>
    <property type="match status" value="1"/>
</dbReference>
<protein>
    <recommendedName>
        <fullName evidence="5">HTH luxR-type domain-containing protein</fullName>
    </recommendedName>
</protein>
<dbReference type="InterPro" id="IPR013325">
    <property type="entry name" value="RNA_pol_sigma_r2"/>
</dbReference>
<dbReference type="RefSeq" id="WP_053326698.1">
    <property type="nucleotide sequence ID" value="NZ_CP009928.1"/>
</dbReference>
<dbReference type="InterPro" id="IPR013324">
    <property type="entry name" value="RNA_pol_sigma_r3/r4-like"/>
</dbReference>
<evidence type="ECO:0000256" key="2">
    <source>
        <dbReference type="ARBA" id="ARBA00023015"/>
    </source>
</evidence>
<dbReference type="InterPro" id="IPR013249">
    <property type="entry name" value="RNA_pol_sigma70_r4_t2"/>
</dbReference>
<evidence type="ECO:0000256" key="4">
    <source>
        <dbReference type="ARBA" id="ARBA00023163"/>
    </source>
</evidence>
<dbReference type="InterPro" id="IPR014284">
    <property type="entry name" value="RNA_pol_sigma-70_dom"/>
</dbReference>